<name>A0A177DYP7_ALTAL</name>
<dbReference type="Proteomes" id="UP000291422">
    <property type="component" value="Unassembled WGS sequence"/>
</dbReference>
<keyword evidence="4" id="KW-0560">Oxidoreductase</keyword>
<comment type="cofactor">
    <cofactor evidence="1">
        <name>FAD</name>
        <dbReference type="ChEBI" id="CHEBI:57692"/>
    </cofactor>
</comment>
<accession>A0A177DYP7</accession>
<dbReference type="InterPro" id="IPR036188">
    <property type="entry name" value="FAD/NAD-bd_sf"/>
</dbReference>
<gene>
    <name evidence="8" type="ORF">AA0117_g1506</name>
    <name evidence="7" type="ORF">CC77DRAFT_1058018</name>
</gene>
<dbReference type="Pfam" id="PF01494">
    <property type="entry name" value="FAD_binding_3"/>
    <property type="match status" value="2"/>
</dbReference>
<keyword evidence="5" id="KW-0503">Monooxygenase</keyword>
<evidence type="ECO:0000256" key="3">
    <source>
        <dbReference type="ARBA" id="ARBA00022827"/>
    </source>
</evidence>
<evidence type="ECO:0000256" key="2">
    <source>
        <dbReference type="ARBA" id="ARBA00022630"/>
    </source>
</evidence>
<evidence type="ECO:0000256" key="5">
    <source>
        <dbReference type="ARBA" id="ARBA00023033"/>
    </source>
</evidence>
<dbReference type="Proteomes" id="UP000077248">
    <property type="component" value="Unassembled WGS sequence"/>
</dbReference>
<dbReference type="EMBL" id="KV441471">
    <property type="protein sequence ID" value="OAG24833.1"/>
    <property type="molecule type" value="Genomic_DNA"/>
</dbReference>
<reference evidence="10" key="2">
    <citation type="journal article" date="2019" name="bioRxiv">
        <title>Genomics, evolutionary history and diagnostics of the Alternaria alternata species group including apple and Asian pear pathotypes.</title>
        <authorList>
            <person name="Armitage A.D."/>
            <person name="Cockerton H.M."/>
            <person name="Sreenivasaprasad S."/>
            <person name="Woodhall J.W."/>
            <person name="Lane C.R."/>
            <person name="Harrison R.J."/>
            <person name="Clarkson J.P."/>
        </authorList>
    </citation>
    <scope>NUCLEOTIDE SEQUENCE [LARGE SCALE GENOMIC DNA]</scope>
    <source>
        <strain evidence="10">FERA 1177</strain>
    </source>
</reference>
<reference evidence="8" key="3">
    <citation type="journal article" date="2019" name="J. ISSAAS">
        <title>Genomics, evolutionary history and diagnostics of the Alternaria alternata species group including apple and Asian pear pathotypes.</title>
        <authorList>
            <person name="Armitage A.D."/>
            <person name="Cockerton H.M."/>
            <person name="Sreenivasaprasad S."/>
            <person name="Woodhall J."/>
            <person name="Lane C."/>
            <person name="Harrison R.J."/>
            <person name="Clarkson J.P."/>
        </authorList>
    </citation>
    <scope>NUCLEOTIDE SEQUENCE</scope>
    <source>
        <strain evidence="8">FERA 1177</strain>
    </source>
</reference>
<evidence type="ECO:0000313" key="7">
    <source>
        <dbReference type="EMBL" id="OAG24833.1"/>
    </source>
</evidence>
<dbReference type="InterPro" id="IPR002938">
    <property type="entry name" value="FAD-bd"/>
</dbReference>
<dbReference type="AlphaFoldDB" id="A0A177DYP7"/>
<evidence type="ECO:0000313" key="8">
    <source>
        <dbReference type="EMBL" id="RYN84259.1"/>
    </source>
</evidence>
<evidence type="ECO:0000259" key="6">
    <source>
        <dbReference type="Pfam" id="PF01494"/>
    </source>
</evidence>
<reference evidence="7 9" key="1">
    <citation type="submission" date="2016-05" db="EMBL/GenBank/DDBJ databases">
        <title>Comparative analysis of secretome profiles of manganese(II)-oxidizing ascomycete fungi.</title>
        <authorList>
            <consortium name="DOE Joint Genome Institute"/>
            <person name="Zeiner C.A."/>
            <person name="Purvine S.O."/>
            <person name="Zink E.M."/>
            <person name="Wu S."/>
            <person name="Pasa-Tolic L."/>
            <person name="Chaput D.L."/>
            <person name="Haridas S."/>
            <person name="Grigoriev I.V."/>
            <person name="Santelli C.M."/>
            <person name="Hansel C.M."/>
        </authorList>
    </citation>
    <scope>NUCLEOTIDE SEQUENCE [LARGE SCALE GENOMIC DNA]</scope>
    <source>
        <strain evidence="7 9">SRC1lrK2f</strain>
    </source>
</reference>
<evidence type="ECO:0000256" key="4">
    <source>
        <dbReference type="ARBA" id="ARBA00023002"/>
    </source>
</evidence>
<protein>
    <submittedName>
        <fullName evidence="7">FAD/NAD(P)-binding domain-containing protein</fullName>
    </submittedName>
</protein>
<dbReference type="STRING" id="5599.A0A177DYP7"/>
<feature type="domain" description="FAD-binding" evidence="6">
    <location>
        <begin position="4"/>
        <end position="180"/>
    </location>
</feature>
<dbReference type="RefSeq" id="XP_018390254.1">
    <property type="nucleotide sequence ID" value="XM_018528091.1"/>
</dbReference>
<dbReference type="OMA" id="RGHPRVW"/>
<dbReference type="VEuPathDB" id="FungiDB:CC77DRAFT_1058018"/>
<dbReference type="SUPFAM" id="SSF51905">
    <property type="entry name" value="FAD/NAD(P)-binding domain"/>
    <property type="match status" value="1"/>
</dbReference>
<keyword evidence="9" id="KW-1185">Reference proteome</keyword>
<dbReference type="GO" id="GO:0071949">
    <property type="term" value="F:FAD binding"/>
    <property type="evidence" value="ECO:0007669"/>
    <property type="project" value="InterPro"/>
</dbReference>
<dbReference type="Gene3D" id="3.50.50.60">
    <property type="entry name" value="FAD/NAD(P)-binding domain"/>
    <property type="match status" value="1"/>
</dbReference>
<evidence type="ECO:0000313" key="9">
    <source>
        <dbReference type="Proteomes" id="UP000077248"/>
    </source>
</evidence>
<evidence type="ECO:0000256" key="1">
    <source>
        <dbReference type="ARBA" id="ARBA00001974"/>
    </source>
</evidence>
<feature type="domain" description="FAD-binding" evidence="6">
    <location>
        <begin position="320"/>
        <end position="372"/>
    </location>
</feature>
<dbReference type="GeneID" id="29113685"/>
<keyword evidence="3" id="KW-0274">FAD</keyword>
<dbReference type="GO" id="GO:0004497">
    <property type="term" value="F:monooxygenase activity"/>
    <property type="evidence" value="ECO:0007669"/>
    <property type="project" value="UniProtKB-KW"/>
</dbReference>
<dbReference type="SMR" id="A0A177DYP7"/>
<dbReference type="KEGG" id="aalt:CC77DRAFT_1058018"/>
<organism evidence="7 9">
    <name type="scientific">Alternaria alternata</name>
    <name type="common">Alternaria rot fungus</name>
    <name type="synonym">Torula alternata</name>
    <dbReference type="NCBI Taxonomy" id="5599"/>
    <lineage>
        <taxon>Eukaryota</taxon>
        <taxon>Fungi</taxon>
        <taxon>Dikarya</taxon>
        <taxon>Ascomycota</taxon>
        <taxon>Pezizomycotina</taxon>
        <taxon>Dothideomycetes</taxon>
        <taxon>Pleosporomycetidae</taxon>
        <taxon>Pleosporales</taxon>
        <taxon>Pleosporineae</taxon>
        <taxon>Pleosporaceae</taxon>
        <taxon>Alternaria</taxon>
        <taxon>Alternaria sect. Alternaria</taxon>
        <taxon>Alternaria alternata complex</taxon>
    </lineage>
</organism>
<keyword evidence="2" id="KW-0285">Flavoprotein</keyword>
<evidence type="ECO:0000313" key="10">
    <source>
        <dbReference type="Proteomes" id="UP000291422"/>
    </source>
</evidence>
<dbReference type="PANTHER" id="PTHR47178">
    <property type="entry name" value="MONOOXYGENASE, FAD-BINDING"/>
    <property type="match status" value="1"/>
</dbReference>
<dbReference type="EMBL" id="PDXD01000001">
    <property type="protein sequence ID" value="RYN84259.1"/>
    <property type="molecule type" value="Genomic_DNA"/>
</dbReference>
<dbReference type="PANTHER" id="PTHR47178:SF6">
    <property type="entry name" value="FAD-BINDING DOMAIN-CONTAINING PROTEIN"/>
    <property type="match status" value="1"/>
</dbReference>
<sequence length="456" mass="50506">MADFKVVIVGGGLAGALLANGLRNNGVQVMVYERDRADSNREGYQIRLGPGSQAGFRACLTDDHIGKISAKLGKSSGAQATAPSLFNTNFQEIVDLTQLPTYSKSAGINRVVLRDILLEPIKKSGLIKYGKGFDHYEIITEKTGKERVKVYFSDGTDDVCDVLVGADGANSKVNRQLGLNNIKLLDSHWAFLTKGNLPFNRMMSLPPKLRQGPVIVFAGSMSFYYALYLPEAEVADEHHKGVNEKVALQYNESEASFYWGLVVPVDKIPFKEVSEVKDHRKVCRDAIKEWAPEFHRMIDIRDDESGDTNMLVTQLRASTQPRTDWRLRAQEEGDGKGDPRVWVIGDAMHAMQPNRGQGGNQALADCADALPRLLHLNSLASVGPEHPTYEEVKDACEKYERAMIPRAFSWVRKSGGTSFPSINLDGFLGVVVHYVAKLVMPLLKLYLIVLPQKDGE</sequence>
<dbReference type="PRINTS" id="PR00420">
    <property type="entry name" value="RNGMNOXGNASE"/>
</dbReference>
<proteinExistence type="predicted"/>